<name>A0A917Q9L8_9NOCA</name>
<dbReference type="GO" id="GO:0008324">
    <property type="term" value="F:monoatomic cation transmembrane transporter activity"/>
    <property type="evidence" value="ECO:0007669"/>
    <property type="project" value="InterPro"/>
</dbReference>
<dbReference type="Pfam" id="PF25991">
    <property type="entry name" value="KhtT_N"/>
    <property type="match status" value="1"/>
</dbReference>
<dbReference type="PROSITE" id="PS51202">
    <property type="entry name" value="RCK_C"/>
    <property type="match status" value="1"/>
</dbReference>
<proteinExistence type="predicted"/>
<dbReference type="SUPFAM" id="SSF116726">
    <property type="entry name" value="TrkA C-terminal domain-like"/>
    <property type="match status" value="1"/>
</dbReference>
<evidence type="ECO:0000259" key="1">
    <source>
        <dbReference type="PROSITE" id="PS51202"/>
    </source>
</evidence>
<feature type="domain" description="RCK C-terminal" evidence="1">
    <location>
        <begin position="75"/>
        <end position="159"/>
    </location>
</feature>
<evidence type="ECO:0000313" key="2">
    <source>
        <dbReference type="EMBL" id="GGK37977.1"/>
    </source>
</evidence>
<dbReference type="InterPro" id="IPR050144">
    <property type="entry name" value="AAE_transporter"/>
</dbReference>
<dbReference type="Gene3D" id="3.30.70.1450">
    <property type="entry name" value="Regulator of K+ conductance, C-terminal domain"/>
    <property type="match status" value="1"/>
</dbReference>
<reference evidence="2" key="2">
    <citation type="submission" date="2020-09" db="EMBL/GenBank/DDBJ databases">
        <authorList>
            <person name="Sun Q."/>
            <person name="Zhou Y."/>
        </authorList>
    </citation>
    <scope>NUCLEOTIDE SEQUENCE</scope>
    <source>
        <strain evidence="2">CGMCC 4.7278</strain>
    </source>
</reference>
<reference evidence="2" key="1">
    <citation type="journal article" date="2014" name="Int. J. Syst. Evol. Microbiol.">
        <title>Complete genome sequence of Corynebacterium casei LMG S-19264T (=DSM 44701T), isolated from a smear-ripened cheese.</title>
        <authorList>
            <consortium name="US DOE Joint Genome Institute (JGI-PGF)"/>
            <person name="Walter F."/>
            <person name="Albersmeier A."/>
            <person name="Kalinowski J."/>
            <person name="Ruckert C."/>
        </authorList>
    </citation>
    <scope>NUCLEOTIDE SEQUENCE</scope>
    <source>
        <strain evidence="2">CGMCC 4.7278</strain>
    </source>
</reference>
<dbReference type="InterPro" id="IPR026278">
    <property type="entry name" value="KhtT"/>
</dbReference>
<dbReference type="InterPro" id="IPR058776">
    <property type="entry name" value="KhtT-like_N"/>
</dbReference>
<gene>
    <name evidence="2" type="ORF">GCM10011591_06970</name>
</gene>
<dbReference type="EMBL" id="BMMW01000001">
    <property type="protein sequence ID" value="GGK37977.1"/>
    <property type="molecule type" value="Genomic_DNA"/>
</dbReference>
<keyword evidence="3" id="KW-1185">Reference proteome</keyword>
<protein>
    <submittedName>
        <fullName evidence="2">Potassium transporter TrkA</fullName>
    </submittedName>
</protein>
<dbReference type="GO" id="GO:0006813">
    <property type="term" value="P:potassium ion transport"/>
    <property type="evidence" value="ECO:0007669"/>
    <property type="project" value="InterPro"/>
</dbReference>
<dbReference type="RefSeq" id="WP_188827226.1">
    <property type="nucleotide sequence ID" value="NZ_BMMW01000001.1"/>
</dbReference>
<organism evidence="2 3">
    <name type="scientific">Nocardia camponoti</name>
    <dbReference type="NCBI Taxonomy" id="1616106"/>
    <lineage>
        <taxon>Bacteria</taxon>
        <taxon>Bacillati</taxon>
        <taxon>Actinomycetota</taxon>
        <taxon>Actinomycetes</taxon>
        <taxon>Mycobacteriales</taxon>
        <taxon>Nocardiaceae</taxon>
        <taxon>Nocardia</taxon>
    </lineage>
</organism>
<dbReference type="AlphaFoldDB" id="A0A917Q9L8"/>
<comment type="caution">
    <text evidence="2">The sequence shown here is derived from an EMBL/GenBank/DDBJ whole genome shotgun (WGS) entry which is preliminary data.</text>
</comment>
<dbReference type="Pfam" id="PF02080">
    <property type="entry name" value="TrkA_C"/>
    <property type="match status" value="1"/>
</dbReference>
<sequence>MNVDVTALPGIGVRKEFSLSKVSRRIGVVDHRDGTTDLIFTKVGDPDATVQIPLTPTEATTMASLLGAPQLVAQLRAEHRELDGVSTRAIPVPPGSPYAGRALGDTEIRTRTRASIVAVLRGPEVHASPGPEFGFVGGDTVVVVGTDEGLAAAAAILTDG</sequence>
<dbReference type="PANTHER" id="PTHR30445">
    <property type="entry name" value="K(+)_H(+) ANTIPORTER SUBUNIT KHTT"/>
    <property type="match status" value="1"/>
</dbReference>
<dbReference type="InterPro" id="IPR006037">
    <property type="entry name" value="RCK_C"/>
</dbReference>
<accession>A0A917Q9L8</accession>
<dbReference type="Proteomes" id="UP000612956">
    <property type="component" value="Unassembled WGS sequence"/>
</dbReference>
<dbReference type="PIRSF" id="PIRSF005028">
    <property type="entry name" value="KhtT"/>
    <property type="match status" value="1"/>
</dbReference>
<evidence type="ECO:0000313" key="3">
    <source>
        <dbReference type="Proteomes" id="UP000612956"/>
    </source>
</evidence>
<dbReference type="PANTHER" id="PTHR30445:SF8">
    <property type="entry name" value="K(+)_H(+) ANTIPORTER SUBUNIT KHTT"/>
    <property type="match status" value="1"/>
</dbReference>
<dbReference type="InterPro" id="IPR036721">
    <property type="entry name" value="RCK_C_sf"/>
</dbReference>